<dbReference type="PANTHER" id="PTHR37945">
    <property type="entry name" value="EXTRACELLULAR TUNGSTATE BINDING PROTEIN"/>
    <property type="match status" value="1"/>
</dbReference>
<dbReference type="eggNOG" id="COG2998">
    <property type="taxonomic scope" value="Bacteria"/>
</dbReference>
<dbReference type="PANTHER" id="PTHR37945:SF1">
    <property type="entry name" value="EXTRACELLULAR TUNGSTATE BINDING PROTEIN"/>
    <property type="match status" value="1"/>
</dbReference>
<dbReference type="STRING" id="694327.DFW101_3234"/>
<dbReference type="EMBL" id="CM001368">
    <property type="protein sequence ID" value="EHJ49234.1"/>
    <property type="molecule type" value="Genomic_DNA"/>
</dbReference>
<dbReference type="Gene3D" id="3.40.190.10">
    <property type="entry name" value="Periplasmic binding protein-like II"/>
    <property type="match status" value="2"/>
</dbReference>
<dbReference type="HOGENOM" id="CLU_061511_0_0_7"/>
<dbReference type="OrthoDB" id="186379at2"/>
<feature type="domain" description="PBP" evidence="2">
    <location>
        <begin position="27"/>
        <end position="257"/>
    </location>
</feature>
<accession>G7Q9W8</accession>
<sequence length="281" mass="29925">MRLKTTQWLLLGLALVFVCAGPAAAATAKDEVLMMATTTSTDDTGLLPVMAEAFKKDTGIELKWVAVGTGKALEHGKNCDVDVLLVHAPGAEKKFVEEGYGINRTQVMYNDFVLVGPAADPAKIKGKTTAEGLTAIAGAKASFVSRGDDSGTHKMEQSLWKVANLPLPDKESWYASAGQGMLATLTMAGERGAYTLVDRGTYIAYEDQAKGKPALVVLVEGDKPLLNQYSVLSVNPEKCKAVKFEAAETFRKWLASAKGQQVVGAFTLKGKPLFTPNAAKP</sequence>
<proteinExistence type="predicted"/>
<dbReference type="InterPro" id="IPR052738">
    <property type="entry name" value="ABC-Tungstate_binding"/>
</dbReference>
<feature type="chain" id="PRO_5003503334" evidence="1">
    <location>
        <begin position="26"/>
        <end position="281"/>
    </location>
</feature>
<name>G7Q9W8_9BACT</name>
<dbReference type="InterPro" id="IPR024370">
    <property type="entry name" value="PBP_domain"/>
</dbReference>
<keyword evidence="1" id="KW-0732">Signal</keyword>
<protein>
    <submittedName>
        <fullName evidence="3">ABC transporter substrate binding protein</fullName>
    </submittedName>
</protein>
<dbReference type="RefSeq" id="WP_009182568.1">
    <property type="nucleotide sequence ID" value="NZ_CM001368.1"/>
</dbReference>
<gene>
    <name evidence="3" type="ORF">DFW101_3234</name>
</gene>
<dbReference type="SUPFAM" id="SSF53850">
    <property type="entry name" value="Periplasmic binding protein-like II"/>
    <property type="match status" value="1"/>
</dbReference>
<dbReference type="AlphaFoldDB" id="G7Q9W8"/>
<keyword evidence="4" id="KW-1185">Reference proteome</keyword>
<evidence type="ECO:0000313" key="4">
    <source>
        <dbReference type="Proteomes" id="UP000004662"/>
    </source>
</evidence>
<dbReference type="Proteomes" id="UP000004662">
    <property type="component" value="Chromosome"/>
</dbReference>
<evidence type="ECO:0000259" key="2">
    <source>
        <dbReference type="Pfam" id="PF12849"/>
    </source>
</evidence>
<evidence type="ECO:0000313" key="3">
    <source>
        <dbReference type="EMBL" id="EHJ49234.1"/>
    </source>
</evidence>
<evidence type="ECO:0000256" key="1">
    <source>
        <dbReference type="SAM" id="SignalP"/>
    </source>
</evidence>
<feature type="signal peptide" evidence="1">
    <location>
        <begin position="1"/>
        <end position="25"/>
    </location>
</feature>
<dbReference type="Pfam" id="PF12849">
    <property type="entry name" value="PBP_like_2"/>
    <property type="match status" value="1"/>
</dbReference>
<organism evidence="3 4">
    <name type="scientific">Solidesulfovibrio carbinoliphilus subsp. oakridgensis</name>
    <dbReference type="NCBI Taxonomy" id="694327"/>
    <lineage>
        <taxon>Bacteria</taxon>
        <taxon>Pseudomonadati</taxon>
        <taxon>Thermodesulfobacteriota</taxon>
        <taxon>Desulfovibrionia</taxon>
        <taxon>Desulfovibrionales</taxon>
        <taxon>Desulfovibrionaceae</taxon>
        <taxon>Solidesulfovibrio</taxon>
    </lineage>
</organism>
<reference evidence="4" key="1">
    <citation type="journal article" date="2015" name="Genome Announc.">
        <title>High-Quality Draft Genome Sequence of Desulfovibrio carbinoliphilus FW-101-2B, an Organic Acid-Oxidizing Sulfate-Reducing Bacterium Isolated from Uranium(VI)-Contaminated Groundwater.</title>
        <authorList>
            <person name="Ramsay B.D."/>
            <person name="Hwang C."/>
            <person name="Woo H.L."/>
            <person name="Carroll S.L."/>
            <person name="Lucas S."/>
            <person name="Han J."/>
            <person name="Lapidus A.L."/>
            <person name="Cheng J.F."/>
            <person name="Goodwin L.A."/>
            <person name="Pitluck S."/>
            <person name="Peters L."/>
            <person name="Chertkov O."/>
            <person name="Held B."/>
            <person name="Detter J.C."/>
            <person name="Han C.S."/>
            <person name="Tapia R."/>
            <person name="Land M.L."/>
            <person name="Hauser L.J."/>
            <person name="Kyrpides N.C."/>
            <person name="Ivanova N.N."/>
            <person name="Mikhailova N."/>
            <person name="Pagani I."/>
            <person name="Woyke T."/>
            <person name="Arkin A.P."/>
            <person name="Dehal P."/>
            <person name="Chivian D."/>
            <person name="Criddle C.S."/>
            <person name="Wu W."/>
            <person name="Chakraborty R."/>
            <person name="Hazen T.C."/>
            <person name="Fields M.W."/>
        </authorList>
    </citation>
    <scope>NUCLEOTIDE SEQUENCE [LARGE SCALE GENOMIC DNA]</scope>
    <source>
        <strain evidence="4">FW-101-2B</strain>
    </source>
</reference>